<dbReference type="EMBL" id="EF057797">
    <property type="protein sequence ID" value="ABM73382.1"/>
    <property type="molecule type" value="Genomic_DNA"/>
</dbReference>
<dbReference type="RefSeq" id="YP_001039819.1">
    <property type="nucleotide sequence ID" value="NC_009016.1"/>
</dbReference>
<protein>
    <submittedName>
        <fullName evidence="1">Uncharacterized protein</fullName>
    </submittedName>
</protein>
<name>A2I2W8_9CAUD</name>
<reference evidence="1 2" key="1">
    <citation type="journal article" date="2009" name="Appl. Environ. Microbiol.">
        <title>Characterization of a new plasmid-like prophage in a pandemic Vibrio parahaemolyticus O3:K6 strain.</title>
        <authorList>
            <person name="Lan S.F."/>
            <person name="Huang C.H."/>
            <person name="Chang C.H."/>
            <person name="Liao W.C."/>
            <person name="Lin I.H."/>
            <person name="Jian W.N."/>
            <person name="Wu Y.G."/>
            <person name="Chen S.Y."/>
            <person name="Wong H.C."/>
        </authorList>
    </citation>
    <scope>NUCLEOTIDE SEQUENCE [LARGE SCALE GENOMIC DNA]</scope>
</reference>
<proteinExistence type="predicted"/>
<organism evidence="1 2">
    <name type="scientific">Vibrio phage VP882</name>
    <dbReference type="NCBI Taxonomy" id="2913982"/>
    <lineage>
        <taxon>Viruses</taxon>
        <taxon>Duplodnaviria</taxon>
        <taxon>Heunggongvirae</taxon>
        <taxon>Uroviricota</taxon>
        <taxon>Caudoviricetes</taxon>
        <taxon>Hapunavirus</taxon>
        <taxon>Hapunavirus VP882</taxon>
    </lineage>
</organism>
<dbReference type="Proteomes" id="UP000008090">
    <property type="component" value="Segment"/>
</dbReference>
<keyword evidence="2" id="KW-1185">Reference proteome</keyword>
<evidence type="ECO:0000313" key="2">
    <source>
        <dbReference type="Proteomes" id="UP000008090"/>
    </source>
</evidence>
<dbReference type="KEGG" id="vg:5076254"/>
<sequence>MTANTVQDVLPELLGFGRAGEPHPGTQAAVIIEPDFLDDTNLLAQAMRIEQRGAVLEPPHPNRTR</sequence>
<evidence type="ECO:0000313" key="1">
    <source>
        <dbReference type="EMBL" id="ABM73382.1"/>
    </source>
</evidence>
<accession>A2I2W8</accession>
<dbReference type="GeneID" id="5076254"/>